<dbReference type="Pfam" id="PF00108">
    <property type="entry name" value="Thiolase_N"/>
    <property type="match status" value="1"/>
</dbReference>
<evidence type="ECO:0000259" key="13">
    <source>
        <dbReference type="Pfam" id="PF00108"/>
    </source>
</evidence>
<sequence length="412" mass="43532">MFNWSKTIARTAKTTLAGSRGLATSSLNEVVIVSAVRTPTGSFQKSLKKLSATQLGAVAIKAAVERAGLKNNQIEEVLMGNVVSAGVGQSPARQAALFAGLSESTEATTINKVCASGLKAVLFATQSLQLGNRHTMVAGGMESMSNVPFYFPRSAQFGHQQALDGIIKDGLWDVYNNVHMGNCAEETALEYKISREEQDEHAISSYKRAAEAWRSGRMDKEIAPVTIKDKRGDKIVKEDEEYKNVDFSKVASLRPAFQKEGSVTAANSSTINDGASAIALMTRSRADELGIKPLARILGYGDAACSPKKFTIAPSLAIPIALKQAKLSLSDVDLFEINEAFSVVIRANEKIMGLDPAKVNIAGGGVALGHPIGSSGSRIVVSLVHLLTKGQIGVAAICNGGGAASSIVIERL</sequence>
<gene>
    <name evidence="15" type="ORF">BDEG_24338</name>
    <name evidence="16" type="ORF">BDEG_24340</name>
</gene>
<protein>
    <recommendedName>
        <fullName evidence="4">acetyl-CoA C-acetyltransferase</fullName>
        <ecNumber evidence="4">2.3.1.9</ecNumber>
    </recommendedName>
</protein>
<dbReference type="STRING" id="403673.A0A177WMG2"/>
<dbReference type="InterPro" id="IPR002155">
    <property type="entry name" value="Thiolase"/>
</dbReference>
<evidence type="ECO:0000256" key="6">
    <source>
        <dbReference type="ARBA" id="ARBA00022723"/>
    </source>
</evidence>
<keyword evidence="5 12" id="KW-0808">Transferase</keyword>
<accession>A0A177WMG2</accession>
<evidence type="ECO:0000256" key="1">
    <source>
        <dbReference type="ARBA" id="ARBA00004173"/>
    </source>
</evidence>
<dbReference type="EC" id="2.3.1.9" evidence="4"/>
<evidence type="ECO:0000259" key="14">
    <source>
        <dbReference type="Pfam" id="PF02803"/>
    </source>
</evidence>
<evidence type="ECO:0000256" key="4">
    <source>
        <dbReference type="ARBA" id="ARBA00012705"/>
    </source>
</evidence>
<dbReference type="InterPro" id="IPR020615">
    <property type="entry name" value="Thiolase_acyl_enz_int_AS"/>
</dbReference>
<feature type="active site" description="Proton acceptor" evidence="11">
    <location>
        <position position="398"/>
    </location>
</feature>
<dbReference type="PIRSF" id="PIRSF000429">
    <property type="entry name" value="Ac-CoA_Ac_transf"/>
    <property type="match status" value="1"/>
</dbReference>
<evidence type="ECO:0000256" key="8">
    <source>
        <dbReference type="ARBA" id="ARBA00022958"/>
    </source>
</evidence>
<keyword evidence="9" id="KW-0496">Mitochondrion</keyword>
<dbReference type="PANTHER" id="PTHR18919:SF156">
    <property type="entry name" value="ACETYL-COA ACETYLTRANSFERASE, MITOCHONDRIAL"/>
    <property type="match status" value="1"/>
</dbReference>
<proteinExistence type="inferred from homology"/>
<dbReference type="PROSITE" id="PS00099">
    <property type="entry name" value="THIOLASE_3"/>
    <property type="match status" value="1"/>
</dbReference>
<dbReference type="PANTHER" id="PTHR18919">
    <property type="entry name" value="ACETYL-COA C-ACYLTRANSFERASE"/>
    <property type="match status" value="1"/>
</dbReference>
<feature type="active site" description="Acyl-thioester intermediate" evidence="11">
    <location>
        <position position="114"/>
    </location>
</feature>
<dbReference type="PROSITE" id="PS00737">
    <property type="entry name" value="THIOLASE_2"/>
    <property type="match status" value="1"/>
</dbReference>
<keyword evidence="8" id="KW-0630">Potassium</keyword>
<dbReference type="PROSITE" id="PS00098">
    <property type="entry name" value="THIOLASE_1"/>
    <property type="match status" value="1"/>
</dbReference>
<keyword evidence="7" id="KW-0809">Transit peptide</keyword>
<dbReference type="InterPro" id="IPR020610">
    <property type="entry name" value="Thiolase_AS"/>
</dbReference>
<dbReference type="Pfam" id="PF02803">
    <property type="entry name" value="Thiolase_C"/>
    <property type="match status" value="1"/>
</dbReference>
<dbReference type="InterPro" id="IPR020616">
    <property type="entry name" value="Thiolase_N"/>
</dbReference>
<dbReference type="GO" id="GO:0006635">
    <property type="term" value="P:fatty acid beta-oxidation"/>
    <property type="evidence" value="ECO:0007669"/>
    <property type="project" value="TreeGrafter"/>
</dbReference>
<evidence type="ECO:0000313" key="15">
    <source>
        <dbReference type="EMBL" id="OAJ40630.1"/>
    </source>
</evidence>
<evidence type="ECO:0000256" key="11">
    <source>
        <dbReference type="PIRSR" id="PIRSR000429-1"/>
    </source>
</evidence>
<dbReference type="GO" id="GO:0003985">
    <property type="term" value="F:acetyl-CoA C-acetyltransferase activity"/>
    <property type="evidence" value="ECO:0007669"/>
    <property type="project" value="UniProtKB-EC"/>
</dbReference>
<reference evidence="15 17" key="1">
    <citation type="submission" date="2006-10" db="EMBL/GenBank/DDBJ databases">
        <title>The Genome Sequence of Batrachochytrium dendrobatidis JEL423.</title>
        <authorList>
            <consortium name="The Broad Institute Genome Sequencing Platform"/>
            <person name="Birren B."/>
            <person name="Lander E."/>
            <person name="Galagan J."/>
            <person name="Cuomo C."/>
            <person name="Devon K."/>
            <person name="Jaffe D."/>
            <person name="Butler J."/>
            <person name="Alvarez P."/>
            <person name="Gnerre S."/>
            <person name="Grabherr M."/>
            <person name="Kleber M."/>
            <person name="Mauceli E."/>
            <person name="Brockman W."/>
            <person name="Young S."/>
            <person name="LaButti K."/>
            <person name="Sykes S."/>
            <person name="DeCaprio D."/>
            <person name="Crawford M."/>
            <person name="Koehrsen M."/>
            <person name="Engels R."/>
            <person name="Montgomery P."/>
            <person name="Pearson M."/>
            <person name="Howarth C."/>
            <person name="Larson L."/>
            <person name="White J."/>
            <person name="O'Leary S."/>
            <person name="Kodira C."/>
            <person name="Zeng Q."/>
            <person name="Yandava C."/>
            <person name="Alvarado L."/>
            <person name="Longcore J."/>
            <person name="James T."/>
        </authorList>
    </citation>
    <scope>NUCLEOTIDE SEQUENCE [LARGE SCALE GENOMIC DNA]</scope>
    <source>
        <strain evidence="15 17">JEL423</strain>
    </source>
</reference>
<dbReference type="AlphaFoldDB" id="A0A177WMG2"/>
<keyword evidence="10 12" id="KW-0012">Acyltransferase</keyword>
<keyword evidence="6" id="KW-0479">Metal-binding</keyword>
<evidence type="ECO:0000256" key="12">
    <source>
        <dbReference type="RuleBase" id="RU003557"/>
    </source>
</evidence>
<dbReference type="GO" id="GO:0046872">
    <property type="term" value="F:metal ion binding"/>
    <property type="evidence" value="ECO:0007669"/>
    <property type="project" value="UniProtKB-KW"/>
</dbReference>
<reference evidence="15 17" key="2">
    <citation type="submission" date="2016-05" db="EMBL/GenBank/DDBJ databases">
        <title>Lineage-specific infection strategies underlie the spectrum of fungal disease in amphibians.</title>
        <authorList>
            <person name="Cuomo C.A."/>
            <person name="Farrer R.A."/>
            <person name="James T."/>
            <person name="Longcore J."/>
            <person name="Birren B."/>
        </authorList>
    </citation>
    <scope>NUCLEOTIDE SEQUENCE [LARGE SCALE GENOMIC DNA]</scope>
    <source>
        <strain evidence="15 17">JEL423</strain>
    </source>
</reference>
<feature type="domain" description="Thiolase N-terminal" evidence="13">
    <location>
        <begin position="30"/>
        <end position="284"/>
    </location>
</feature>
<dbReference type="InterPro" id="IPR020613">
    <property type="entry name" value="Thiolase_CS"/>
</dbReference>
<evidence type="ECO:0000256" key="7">
    <source>
        <dbReference type="ARBA" id="ARBA00022946"/>
    </source>
</evidence>
<organism evidence="15 17">
    <name type="scientific">Batrachochytrium dendrobatidis (strain JEL423)</name>
    <dbReference type="NCBI Taxonomy" id="403673"/>
    <lineage>
        <taxon>Eukaryota</taxon>
        <taxon>Fungi</taxon>
        <taxon>Fungi incertae sedis</taxon>
        <taxon>Chytridiomycota</taxon>
        <taxon>Chytridiomycota incertae sedis</taxon>
        <taxon>Chytridiomycetes</taxon>
        <taxon>Rhizophydiales</taxon>
        <taxon>Rhizophydiales incertae sedis</taxon>
        <taxon>Batrachochytrium</taxon>
    </lineage>
</organism>
<comment type="similarity">
    <text evidence="2 12">Belongs to the thiolase-like superfamily. Thiolase family.</text>
</comment>
<dbReference type="Proteomes" id="UP000077115">
    <property type="component" value="Unassembled WGS sequence"/>
</dbReference>
<dbReference type="NCBIfam" id="TIGR01930">
    <property type="entry name" value="AcCoA-C-Actrans"/>
    <property type="match status" value="1"/>
</dbReference>
<feature type="active site" description="Proton acceptor" evidence="11">
    <location>
        <position position="370"/>
    </location>
</feature>
<dbReference type="InterPro" id="IPR016039">
    <property type="entry name" value="Thiolase-like"/>
</dbReference>
<dbReference type="eggNOG" id="KOG1390">
    <property type="taxonomic scope" value="Eukaryota"/>
</dbReference>
<dbReference type="CDD" id="cd00751">
    <property type="entry name" value="thiolase"/>
    <property type="match status" value="1"/>
</dbReference>
<comment type="subcellular location">
    <subcellularLocation>
        <location evidence="1">Mitochondrion</location>
    </subcellularLocation>
</comment>
<dbReference type="FunFam" id="3.40.47.10:FF:000007">
    <property type="entry name" value="acetyl-CoA acetyltransferase, mitochondrial"/>
    <property type="match status" value="1"/>
</dbReference>
<dbReference type="InterPro" id="IPR020617">
    <property type="entry name" value="Thiolase_C"/>
</dbReference>
<dbReference type="EMBL" id="DS022304">
    <property type="protein sequence ID" value="OAJ40630.1"/>
    <property type="molecule type" value="Genomic_DNA"/>
</dbReference>
<evidence type="ECO:0000256" key="9">
    <source>
        <dbReference type="ARBA" id="ARBA00023128"/>
    </source>
</evidence>
<dbReference type="OrthoDB" id="5404651at2759"/>
<evidence type="ECO:0000256" key="3">
    <source>
        <dbReference type="ARBA" id="ARBA00011881"/>
    </source>
</evidence>
<evidence type="ECO:0000313" key="17">
    <source>
        <dbReference type="Proteomes" id="UP000077115"/>
    </source>
</evidence>
<dbReference type="VEuPathDB" id="FungiDB:BDEG_24338"/>
<dbReference type="Gene3D" id="3.40.47.10">
    <property type="match status" value="1"/>
</dbReference>
<comment type="subunit">
    <text evidence="3">Homotetramer.</text>
</comment>
<evidence type="ECO:0000256" key="2">
    <source>
        <dbReference type="ARBA" id="ARBA00010982"/>
    </source>
</evidence>
<dbReference type="VEuPathDB" id="FungiDB:BDEG_24340"/>
<name>A0A177WMG2_BATDL</name>
<dbReference type="GO" id="GO:0005739">
    <property type="term" value="C:mitochondrion"/>
    <property type="evidence" value="ECO:0007669"/>
    <property type="project" value="UniProtKB-SubCell"/>
</dbReference>
<dbReference type="SUPFAM" id="SSF53901">
    <property type="entry name" value="Thiolase-like"/>
    <property type="match status" value="2"/>
</dbReference>
<feature type="domain" description="Thiolase C-terminal" evidence="14">
    <location>
        <begin position="292"/>
        <end position="411"/>
    </location>
</feature>
<evidence type="ECO:0000256" key="5">
    <source>
        <dbReference type="ARBA" id="ARBA00022679"/>
    </source>
</evidence>
<evidence type="ECO:0000313" key="16">
    <source>
        <dbReference type="EMBL" id="OAJ40632.1"/>
    </source>
</evidence>
<evidence type="ECO:0000256" key="10">
    <source>
        <dbReference type="ARBA" id="ARBA00023315"/>
    </source>
</evidence>
<dbReference type="EMBL" id="DS022304">
    <property type="protein sequence ID" value="OAJ40632.1"/>
    <property type="molecule type" value="Genomic_DNA"/>
</dbReference>